<keyword evidence="7 15" id="KW-0479">Metal-binding</keyword>
<comment type="similarity">
    <text evidence="2">Belongs to the cytochrome c oxidase subunit 2 family.</text>
</comment>
<dbReference type="PANTHER" id="PTHR22888">
    <property type="entry name" value="CYTOCHROME C OXIDASE, SUBUNIT II"/>
    <property type="match status" value="1"/>
</dbReference>
<protein>
    <recommendedName>
        <fullName evidence="3">cytochrome-c oxidase</fullName>
        <ecNumber evidence="3">7.1.1.9</ecNumber>
    </recommendedName>
</protein>
<evidence type="ECO:0000256" key="10">
    <source>
        <dbReference type="ARBA" id="ARBA00022989"/>
    </source>
</evidence>
<evidence type="ECO:0000259" key="18">
    <source>
        <dbReference type="PROSITE" id="PS50857"/>
    </source>
</evidence>
<dbReference type="CDD" id="cd13919">
    <property type="entry name" value="CuRO_HCO_II_like_5"/>
    <property type="match status" value="1"/>
</dbReference>
<dbReference type="Proteomes" id="UP001499988">
    <property type="component" value="Unassembled WGS sequence"/>
</dbReference>
<dbReference type="InterPro" id="IPR045187">
    <property type="entry name" value="CcO_II"/>
</dbReference>
<feature type="domain" description="Cytochrome c" evidence="19">
    <location>
        <begin position="396"/>
        <end position="489"/>
    </location>
</feature>
<feature type="transmembrane region" description="Helical" evidence="17">
    <location>
        <begin position="40"/>
        <end position="62"/>
    </location>
</feature>
<evidence type="ECO:0000256" key="15">
    <source>
        <dbReference type="PROSITE-ProRule" id="PRU00433"/>
    </source>
</evidence>
<evidence type="ECO:0000256" key="6">
    <source>
        <dbReference type="ARBA" id="ARBA00022692"/>
    </source>
</evidence>
<sequence length="492" mass="53258">MTIAIVLVLILLLSIAFHFSGPWVLPELASNWSDIDLTIGITLVVTGLVFIAVILFTAYAVFRFRYRADRTADYEPENKKLELWLTGLTTVGIVAMLAPGLAVYSDIVTVPDDAMEIEVLAKQWSWAFRYAGEDGELGRSDINLINQTNPFGLDPKDPAAQDDRLVNANEFRLPLDQPVNVNLRSIDVLHDFYIPQIRNKMDAVPGIVSSLWFTPTKIGRFEILCAEYCGVGHYNMRGALYVANTEAFTDWLEQQPTFAASQAASNDSALSPAAQRGEILSVEQGCLACHGFDTSPLGPSWLGLYGRTEEMDDGSEVLVDDVYLAVAIREPAAQIVDGYGNVMPPYELSDEQISEIIAYIKEAGGISPALSSQWDEPEPPPQAELEPAPTPSPGPAAPLDGATLASAKGCRACHSTAQQTMIGPAWGGLAGSTRTLEGGGSVIANRHYLRRAIVAPAEQVVAGYPPVMPAVPLTDEEIEALVQYLIDLGEQP</sequence>
<dbReference type="SUPFAM" id="SSF49503">
    <property type="entry name" value="Cupredoxins"/>
    <property type="match status" value="1"/>
</dbReference>
<dbReference type="InterPro" id="IPR008972">
    <property type="entry name" value="Cupredoxin"/>
</dbReference>
<evidence type="ECO:0000256" key="13">
    <source>
        <dbReference type="ARBA" id="ARBA00023136"/>
    </source>
</evidence>
<feature type="domain" description="Cytochrome c" evidence="19">
    <location>
        <begin position="272"/>
        <end position="364"/>
    </location>
</feature>
<dbReference type="PROSITE" id="PS00078">
    <property type="entry name" value="COX2"/>
    <property type="match status" value="1"/>
</dbReference>
<organism evidence="20 21">
    <name type="scientific">Ferrimonas pelagia</name>
    <dbReference type="NCBI Taxonomy" id="1177826"/>
    <lineage>
        <taxon>Bacteria</taxon>
        <taxon>Pseudomonadati</taxon>
        <taxon>Pseudomonadota</taxon>
        <taxon>Gammaproteobacteria</taxon>
        <taxon>Alteromonadales</taxon>
        <taxon>Ferrimonadaceae</taxon>
        <taxon>Ferrimonas</taxon>
    </lineage>
</organism>
<evidence type="ECO:0000256" key="4">
    <source>
        <dbReference type="ARBA" id="ARBA00022448"/>
    </source>
</evidence>
<accession>A0ABP9FEQ8</accession>
<keyword evidence="21" id="KW-1185">Reference proteome</keyword>
<evidence type="ECO:0000313" key="21">
    <source>
        <dbReference type="Proteomes" id="UP001499988"/>
    </source>
</evidence>
<keyword evidence="11 15" id="KW-0408">Iron</keyword>
<evidence type="ECO:0000256" key="1">
    <source>
        <dbReference type="ARBA" id="ARBA00004141"/>
    </source>
</evidence>
<dbReference type="InterPro" id="IPR001505">
    <property type="entry name" value="Copper_CuA"/>
</dbReference>
<evidence type="ECO:0000256" key="3">
    <source>
        <dbReference type="ARBA" id="ARBA00012949"/>
    </source>
</evidence>
<evidence type="ECO:0000259" key="19">
    <source>
        <dbReference type="PROSITE" id="PS51007"/>
    </source>
</evidence>
<dbReference type="InterPro" id="IPR009056">
    <property type="entry name" value="Cyt_c-like_dom"/>
</dbReference>
<dbReference type="Pfam" id="PF00116">
    <property type="entry name" value="COX2"/>
    <property type="match status" value="1"/>
</dbReference>
<keyword evidence="13 17" id="KW-0472">Membrane</keyword>
<evidence type="ECO:0000256" key="14">
    <source>
        <dbReference type="ARBA" id="ARBA00047816"/>
    </source>
</evidence>
<dbReference type="PRINTS" id="PR01166">
    <property type="entry name" value="CYCOXIDASEII"/>
</dbReference>
<dbReference type="PROSITE" id="PS51007">
    <property type="entry name" value="CYTC"/>
    <property type="match status" value="2"/>
</dbReference>
<keyword evidence="5 15" id="KW-0349">Heme</keyword>
<reference evidence="21" key="1">
    <citation type="journal article" date="2019" name="Int. J. Syst. Evol. Microbiol.">
        <title>The Global Catalogue of Microorganisms (GCM) 10K type strain sequencing project: providing services to taxonomists for standard genome sequencing and annotation.</title>
        <authorList>
            <consortium name="The Broad Institute Genomics Platform"/>
            <consortium name="The Broad Institute Genome Sequencing Center for Infectious Disease"/>
            <person name="Wu L."/>
            <person name="Ma J."/>
        </authorList>
    </citation>
    <scope>NUCLEOTIDE SEQUENCE [LARGE SCALE GENOMIC DNA]</scope>
    <source>
        <strain evidence="21">JCM 18401</strain>
    </source>
</reference>
<evidence type="ECO:0000256" key="2">
    <source>
        <dbReference type="ARBA" id="ARBA00007866"/>
    </source>
</evidence>
<evidence type="ECO:0000256" key="17">
    <source>
        <dbReference type="SAM" id="Phobius"/>
    </source>
</evidence>
<feature type="domain" description="Cytochrome oxidase subunit II copper A binding" evidence="18">
    <location>
        <begin position="112"/>
        <end position="254"/>
    </location>
</feature>
<dbReference type="Gene3D" id="2.60.40.420">
    <property type="entry name" value="Cupredoxins - blue copper proteins"/>
    <property type="match status" value="1"/>
</dbReference>
<dbReference type="EC" id="7.1.1.9" evidence="3"/>
<dbReference type="PANTHER" id="PTHR22888:SF9">
    <property type="entry name" value="CYTOCHROME C OXIDASE SUBUNIT 2"/>
    <property type="match status" value="1"/>
</dbReference>
<dbReference type="RefSeq" id="WP_345336904.1">
    <property type="nucleotide sequence ID" value="NZ_BAABJZ010000101.1"/>
</dbReference>
<keyword evidence="8" id="KW-1278">Translocase</keyword>
<evidence type="ECO:0000256" key="7">
    <source>
        <dbReference type="ARBA" id="ARBA00022723"/>
    </source>
</evidence>
<name>A0ABP9FEQ8_9GAMM</name>
<evidence type="ECO:0000313" key="20">
    <source>
        <dbReference type="EMBL" id="GAA4899450.1"/>
    </source>
</evidence>
<evidence type="ECO:0000256" key="9">
    <source>
        <dbReference type="ARBA" id="ARBA00022982"/>
    </source>
</evidence>
<evidence type="ECO:0000256" key="11">
    <source>
        <dbReference type="ARBA" id="ARBA00023004"/>
    </source>
</evidence>
<dbReference type="InterPro" id="IPR036257">
    <property type="entry name" value="Cyt_c_oxidase_su2_TM_sf"/>
</dbReference>
<keyword evidence="12" id="KW-0186">Copper</keyword>
<evidence type="ECO:0000256" key="12">
    <source>
        <dbReference type="ARBA" id="ARBA00023008"/>
    </source>
</evidence>
<keyword evidence="6 17" id="KW-0812">Transmembrane</keyword>
<keyword evidence="4" id="KW-0813">Transport</keyword>
<dbReference type="EMBL" id="BAABJZ010000101">
    <property type="protein sequence ID" value="GAA4899450.1"/>
    <property type="molecule type" value="Genomic_DNA"/>
</dbReference>
<dbReference type="Gene3D" id="1.10.287.90">
    <property type="match status" value="1"/>
</dbReference>
<feature type="transmembrane region" description="Helical" evidence="17">
    <location>
        <begin position="83"/>
        <end position="104"/>
    </location>
</feature>
<feature type="region of interest" description="Disordered" evidence="16">
    <location>
        <begin position="368"/>
        <end position="400"/>
    </location>
</feature>
<proteinExistence type="inferred from homology"/>
<keyword evidence="10 17" id="KW-1133">Transmembrane helix</keyword>
<comment type="subcellular location">
    <subcellularLocation>
        <location evidence="1">Membrane</location>
        <topology evidence="1">Multi-pass membrane protein</topology>
    </subcellularLocation>
</comment>
<evidence type="ECO:0000256" key="8">
    <source>
        <dbReference type="ARBA" id="ARBA00022967"/>
    </source>
</evidence>
<dbReference type="PROSITE" id="PS50857">
    <property type="entry name" value="COX2_CUA"/>
    <property type="match status" value="1"/>
</dbReference>
<comment type="catalytic activity">
    <reaction evidence="14">
        <text>4 Fe(II)-[cytochrome c] + O2 + 8 H(+)(in) = 4 Fe(III)-[cytochrome c] + 2 H2O + 4 H(+)(out)</text>
        <dbReference type="Rhea" id="RHEA:11436"/>
        <dbReference type="Rhea" id="RHEA-COMP:10350"/>
        <dbReference type="Rhea" id="RHEA-COMP:14399"/>
        <dbReference type="ChEBI" id="CHEBI:15377"/>
        <dbReference type="ChEBI" id="CHEBI:15378"/>
        <dbReference type="ChEBI" id="CHEBI:15379"/>
        <dbReference type="ChEBI" id="CHEBI:29033"/>
        <dbReference type="ChEBI" id="CHEBI:29034"/>
        <dbReference type="EC" id="7.1.1.9"/>
    </reaction>
</comment>
<comment type="caution">
    <text evidence="20">The sequence shown here is derived from an EMBL/GenBank/DDBJ whole genome shotgun (WGS) entry which is preliminary data.</text>
</comment>
<keyword evidence="9" id="KW-0249">Electron transport</keyword>
<dbReference type="Gene3D" id="1.10.760.10">
    <property type="entry name" value="Cytochrome c-like domain"/>
    <property type="match status" value="2"/>
</dbReference>
<dbReference type="InterPro" id="IPR002429">
    <property type="entry name" value="CcO_II-like_C"/>
</dbReference>
<dbReference type="InterPro" id="IPR036909">
    <property type="entry name" value="Cyt_c-like_dom_sf"/>
</dbReference>
<dbReference type="Pfam" id="PF00034">
    <property type="entry name" value="Cytochrom_C"/>
    <property type="match status" value="2"/>
</dbReference>
<evidence type="ECO:0000256" key="16">
    <source>
        <dbReference type="SAM" id="MobiDB-lite"/>
    </source>
</evidence>
<evidence type="ECO:0000256" key="5">
    <source>
        <dbReference type="ARBA" id="ARBA00022617"/>
    </source>
</evidence>
<dbReference type="SUPFAM" id="SSF81464">
    <property type="entry name" value="Cytochrome c oxidase subunit II-like, transmembrane region"/>
    <property type="match status" value="1"/>
</dbReference>
<gene>
    <name evidence="20" type="ORF">GCM10023333_36360</name>
</gene>
<dbReference type="SUPFAM" id="SSF46626">
    <property type="entry name" value="Cytochrome c"/>
    <property type="match status" value="2"/>
</dbReference>